<evidence type="ECO:0000259" key="4">
    <source>
        <dbReference type="Pfam" id="PF00150"/>
    </source>
</evidence>
<evidence type="ECO:0000256" key="2">
    <source>
        <dbReference type="ARBA" id="ARBA00023295"/>
    </source>
</evidence>
<protein>
    <submittedName>
        <fullName evidence="5">Glycoside hydrolase family 5 protein</fullName>
    </submittedName>
</protein>
<dbReference type="InterPro" id="IPR017853">
    <property type="entry name" value="GH"/>
</dbReference>
<evidence type="ECO:0000256" key="1">
    <source>
        <dbReference type="ARBA" id="ARBA00022801"/>
    </source>
</evidence>
<dbReference type="GO" id="GO:0009251">
    <property type="term" value="P:glucan catabolic process"/>
    <property type="evidence" value="ECO:0007669"/>
    <property type="project" value="TreeGrafter"/>
</dbReference>
<comment type="caution">
    <text evidence="5">The sequence shown here is derived from an EMBL/GenBank/DDBJ whole genome shotgun (WGS) entry which is preliminary data.</text>
</comment>
<name>A0A7X5HXD4_9FIRM</name>
<keyword evidence="2 3" id="KW-0326">Glycosidase</keyword>
<dbReference type="InterPro" id="IPR050386">
    <property type="entry name" value="Glycosyl_hydrolase_5"/>
</dbReference>
<organism evidence="5 6">
    <name type="scientific">Anaerotalea alkaliphila</name>
    <dbReference type="NCBI Taxonomy" id="2662126"/>
    <lineage>
        <taxon>Bacteria</taxon>
        <taxon>Bacillati</taxon>
        <taxon>Bacillota</taxon>
        <taxon>Clostridia</taxon>
        <taxon>Eubacteriales</taxon>
        <taxon>Anaerotalea</taxon>
    </lineage>
</organism>
<dbReference type="EMBL" id="JAAEEH010000038">
    <property type="protein sequence ID" value="NDL68405.1"/>
    <property type="molecule type" value="Genomic_DNA"/>
</dbReference>
<dbReference type="SUPFAM" id="SSF51445">
    <property type="entry name" value="(Trans)glycosidases"/>
    <property type="match status" value="1"/>
</dbReference>
<dbReference type="PANTHER" id="PTHR31297">
    <property type="entry name" value="GLUCAN ENDO-1,6-BETA-GLUCOSIDASE B"/>
    <property type="match status" value="1"/>
</dbReference>
<keyword evidence="1 3" id="KW-0378">Hydrolase</keyword>
<dbReference type="Gene3D" id="3.20.20.80">
    <property type="entry name" value="Glycosidases"/>
    <property type="match status" value="1"/>
</dbReference>
<dbReference type="GO" id="GO:0009986">
    <property type="term" value="C:cell surface"/>
    <property type="evidence" value="ECO:0007669"/>
    <property type="project" value="TreeGrafter"/>
</dbReference>
<dbReference type="PANTHER" id="PTHR31297:SF13">
    <property type="entry name" value="PUTATIVE-RELATED"/>
    <property type="match status" value="1"/>
</dbReference>
<sequence>MELLRRKGRDIVNESNEKIMLRGTCTGGWMNMENFINGYPGTETNLRVLMRQGLGEELGNFFFEEMLDRFLDEEDYRFIAGSGANCVRLDLNYRHFEDDENPFVYKEEGFRRLDRALDLCEKHNLYAILDMHAVQGWQNSHWHSDNIWGVSLFWRDKLYQDRFYALWQEIARRYADRNVVAGYELMNEPSSNTAIGDFPFNFYENFRSDSERFNRVNRTAVEKIREVDKRHIIFIEGDNYGHVFKGMEEPFDDNTVYSSHDYVVSGFGPGKYPGPYEQLRNDQIEDAGEWDYDKQVSHILETEGWKFAQKHNVPLWVGEFGSQYNTGEEDMAYRLKSMDDQLKAYNELGIHWTTWTYKDCGVMGWVTLSPESRYRKIIEPVQRMKAVLAAENFTGWRAPSPGKKMVTEMAGHLEEVLQNPEISHETNIRCLSNAVLTGYVATLLQPEYVNLFKGYGREELRGILGAFAFGECVVNEGYLEVLKRRIR</sequence>
<evidence type="ECO:0000313" key="5">
    <source>
        <dbReference type="EMBL" id="NDL68405.1"/>
    </source>
</evidence>
<dbReference type="Pfam" id="PF00150">
    <property type="entry name" value="Cellulase"/>
    <property type="match status" value="1"/>
</dbReference>
<proteinExistence type="inferred from homology"/>
<dbReference type="GO" id="GO:0005576">
    <property type="term" value="C:extracellular region"/>
    <property type="evidence" value="ECO:0007669"/>
    <property type="project" value="TreeGrafter"/>
</dbReference>
<evidence type="ECO:0000256" key="3">
    <source>
        <dbReference type="RuleBase" id="RU361153"/>
    </source>
</evidence>
<evidence type="ECO:0000313" key="6">
    <source>
        <dbReference type="Proteomes" id="UP000461585"/>
    </source>
</evidence>
<dbReference type="GO" id="GO:0008422">
    <property type="term" value="F:beta-glucosidase activity"/>
    <property type="evidence" value="ECO:0007669"/>
    <property type="project" value="TreeGrafter"/>
</dbReference>
<accession>A0A7X5HXD4</accession>
<gene>
    <name evidence="5" type="ORF">GXN74_11705</name>
</gene>
<feature type="domain" description="Glycoside hydrolase family 5" evidence="4">
    <location>
        <begin position="73"/>
        <end position="359"/>
    </location>
</feature>
<dbReference type="AlphaFoldDB" id="A0A7X5HXD4"/>
<reference evidence="5 6" key="1">
    <citation type="submission" date="2020-01" db="EMBL/GenBank/DDBJ databases">
        <title>Anaeroalcalibacter tamaniensis gen. nov., sp. nov., moderately halophilic strictly anaerobic fermenter bacterium from mud volcano of Taman peninsula.</title>
        <authorList>
            <person name="Frolova A."/>
            <person name="Merkel A.Y."/>
            <person name="Slobodkin A.I."/>
        </authorList>
    </citation>
    <scope>NUCLEOTIDE SEQUENCE [LARGE SCALE GENOMIC DNA]</scope>
    <source>
        <strain evidence="5 6">F-3ap</strain>
    </source>
</reference>
<dbReference type="Proteomes" id="UP000461585">
    <property type="component" value="Unassembled WGS sequence"/>
</dbReference>
<comment type="similarity">
    <text evidence="3">Belongs to the glycosyl hydrolase 5 (cellulase A) family.</text>
</comment>
<keyword evidence="6" id="KW-1185">Reference proteome</keyword>
<dbReference type="RefSeq" id="WP_162371129.1">
    <property type="nucleotide sequence ID" value="NZ_JAAEEH010000038.1"/>
</dbReference>
<dbReference type="InterPro" id="IPR001547">
    <property type="entry name" value="Glyco_hydro_5"/>
</dbReference>